<evidence type="ECO:0000259" key="4">
    <source>
        <dbReference type="Pfam" id="PF15526"/>
    </source>
</evidence>
<keyword evidence="9" id="KW-1185">Reference proteome</keyword>
<feature type="compositionally biased region" description="Basic and acidic residues" evidence="2">
    <location>
        <begin position="139"/>
        <end position="172"/>
    </location>
</feature>
<dbReference type="Gene3D" id="3.10.380.20">
    <property type="entry name" value="Novel toxin 21 (CdiA), C-terminal domain"/>
    <property type="match status" value="1"/>
</dbReference>
<keyword evidence="3" id="KW-0812">Transmembrane</keyword>
<feature type="domain" description="DUF6531" evidence="5">
    <location>
        <begin position="365"/>
        <end position="437"/>
    </location>
</feature>
<dbReference type="InterPro" id="IPR050708">
    <property type="entry name" value="T6SS_VgrG/RHS"/>
</dbReference>
<dbReference type="NCBIfam" id="TIGR01643">
    <property type="entry name" value="YD_repeat_2x"/>
    <property type="match status" value="12"/>
</dbReference>
<dbReference type="SUPFAM" id="SSF101898">
    <property type="entry name" value="NHL repeat"/>
    <property type="match status" value="1"/>
</dbReference>
<feature type="domain" description="Putative T7SS secretion signal" evidence="6">
    <location>
        <begin position="21"/>
        <end position="221"/>
    </location>
</feature>
<dbReference type="InterPro" id="IPR038181">
    <property type="entry name" value="Ntox21_sf"/>
</dbReference>
<protein>
    <submittedName>
        <fullName evidence="8">Toxin C-terminal domain-containing protein</fullName>
    </submittedName>
</protein>
<dbReference type="InterPro" id="IPR045351">
    <property type="entry name" value="DUF6531"/>
</dbReference>
<accession>A0ABX8FRA2</accession>
<feature type="domain" description="Teneurin-like YD-shell" evidence="7">
    <location>
        <begin position="1291"/>
        <end position="1370"/>
    </location>
</feature>
<organism evidence="8 9">
    <name type="scientific">Streptomyces koelreuteriae</name>
    <dbReference type="NCBI Taxonomy" id="2838015"/>
    <lineage>
        <taxon>Bacteria</taxon>
        <taxon>Bacillati</taxon>
        <taxon>Actinomycetota</taxon>
        <taxon>Actinomycetes</taxon>
        <taxon>Kitasatosporales</taxon>
        <taxon>Streptomycetaceae</taxon>
        <taxon>Streptomyces</taxon>
    </lineage>
</organism>
<evidence type="ECO:0000256" key="1">
    <source>
        <dbReference type="ARBA" id="ARBA00022737"/>
    </source>
</evidence>
<evidence type="ECO:0000313" key="9">
    <source>
        <dbReference type="Proteomes" id="UP000679629"/>
    </source>
</evidence>
<dbReference type="InterPro" id="IPR056823">
    <property type="entry name" value="TEN-like_YD-shell"/>
</dbReference>
<feature type="domain" description="Teneurin-like YD-shell" evidence="7">
    <location>
        <begin position="826"/>
        <end position="1223"/>
    </location>
</feature>
<evidence type="ECO:0000313" key="8">
    <source>
        <dbReference type="EMBL" id="QWB23666.1"/>
    </source>
</evidence>
<evidence type="ECO:0000256" key="3">
    <source>
        <dbReference type="SAM" id="Phobius"/>
    </source>
</evidence>
<keyword evidence="1" id="KW-0677">Repeat</keyword>
<gene>
    <name evidence="8" type="ORF">KJK29_14220</name>
</gene>
<feature type="region of interest" description="Disordered" evidence="2">
    <location>
        <begin position="139"/>
        <end position="185"/>
    </location>
</feature>
<evidence type="ECO:0000259" key="7">
    <source>
        <dbReference type="Pfam" id="PF25023"/>
    </source>
</evidence>
<proteinExistence type="predicted"/>
<feature type="region of interest" description="Disordered" evidence="2">
    <location>
        <begin position="1"/>
        <end position="24"/>
    </location>
</feature>
<dbReference type="InterPro" id="IPR028190">
    <property type="entry name" value="Ntox21"/>
</dbReference>
<name>A0ABX8FRA2_9ACTN</name>
<dbReference type="InterPro" id="IPR006530">
    <property type="entry name" value="YD"/>
</dbReference>
<keyword evidence="3" id="KW-1133">Transmembrane helix</keyword>
<dbReference type="Gene3D" id="2.180.10.10">
    <property type="entry name" value="RHS repeat-associated core"/>
    <property type="match status" value="3"/>
</dbReference>
<evidence type="ECO:0000256" key="2">
    <source>
        <dbReference type="SAM" id="MobiDB-lite"/>
    </source>
</evidence>
<keyword evidence="3" id="KW-0472">Membrane</keyword>
<dbReference type="InterPro" id="IPR031325">
    <property type="entry name" value="RHS_repeat"/>
</dbReference>
<feature type="domain" description="Novel toxin 21" evidence="4">
    <location>
        <begin position="1444"/>
        <end position="1508"/>
    </location>
</feature>
<reference evidence="9" key="1">
    <citation type="submission" date="2021-05" db="EMBL/GenBank/DDBJ databases">
        <title>Direct Submission.</title>
        <authorList>
            <person name="Li K."/>
            <person name="Gao J."/>
        </authorList>
    </citation>
    <scope>NUCLEOTIDE SEQUENCE [LARGE SCALE GENOMIC DNA]</scope>
    <source>
        <strain evidence="9">MG62</strain>
    </source>
</reference>
<dbReference type="Pfam" id="PF05593">
    <property type="entry name" value="RHS_repeat"/>
    <property type="match status" value="3"/>
</dbReference>
<evidence type="ECO:0000259" key="5">
    <source>
        <dbReference type="Pfam" id="PF20148"/>
    </source>
</evidence>
<dbReference type="Pfam" id="PF21725">
    <property type="entry name" value="T7SS_signal"/>
    <property type="match status" value="1"/>
</dbReference>
<dbReference type="NCBIfam" id="TIGR03696">
    <property type="entry name" value="Rhs_assc_core"/>
    <property type="match status" value="1"/>
</dbReference>
<dbReference type="PANTHER" id="PTHR32305">
    <property type="match status" value="1"/>
</dbReference>
<dbReference type="InterPro" id="IPR049082">
    <property type="entry name" value="T7SS_signal"/>
</dbReference>
<dbReference type="RefSeq" id="WP_215119446.1">
    <property type="nucleotide sequence ID" value="NZ_CP075896.1"/>
</dbReference>
<dbReference type="PANTHER" id="PTHR32305:SF15">
    <property type="entry name" value="PROTEIN RHSA-RELATED"/>
    <property type="match status" value="1"/>
</dbReference>
<sequence>MAGHRPADWHVLDLDKDPTPGGPQRVRSLAKQLHDFADDVSDALRLVKGMAGEGTLLEWAGKSADVFKEDFADVPKNLKKLKRSYEMCGDALSDFWPKLERAQSLADKALVKGREARDNLSSAQSKLTSADSWVTRAGKEADKYKDDPTGSKSDADKPDEAKVRAATRDVQHAKSAQSKAQSDVSDAQDALAAAKKMAADARTMRDEAAREAKSKIDEASDAGIQNRSWWEEVGDWFTDNWDTIVAVCKVVVAVVGIVAMIIGGPILGAIVLIAGLVVLADSLYKYSKGQASLWDVGLAALDCIPGMKGLTTLGGLAKGLKGVKAMRLKGVANAVRGLAKNGRAVVADGAKGAYDRVKSLFKRCGDPVDPATGYMFMEQTDITLPGTLPLAFKRHVSSGYHSGWWFGPGWASTIDQRLEVDEHGIVFVTEDGMLLTYPHPEGAGDTVLPGSGPRWPLVGTDQGGYQITDPSTGHSRHFSSPADGLALLERIVDRNGNTITFDYDSEGVPIGIRHSGGYCLALTVEEHRVTALQLVAAAEDGSGSDLTIKRYGYADGNLAQIIDSSGQPTQFTYDERLRITSWEDTNQSRYHYAYDYQDRCVEQGGEAGHLANTFTYDGIDSAWPDCRITKVSPADGSTSSFAINDACLVVGEVDPLGYVTRHTFDDHNQLRARTDALGHTTGFTWDEDGNLLVVQHADGARTVMGYNSFGQPVEVVEPGGARWCYTYDDRGNHLTTLTPESALSRFSYDDYGRRTAITDPLGSTAVVECDGAGLPIKVTDPAGGITRYERDGFGRPAKVTDPVGATTHLDWTVEGRISRRVAPDGSTESWTYDGEGNCTTYTDAIGGVTTCEYTHFDLLTARTAPDGTRYSFEHDSELRLSKVTDPLGMQWTYQYDHSGRLMAETDFDGRTHTYAHDAAGGLAVWTTPSGQTIRYERDVLGRAVSKDLAGTVTTYAYDEAGDLVEACGPDAVLTLERDRERRVTAETVNYRTTRYTYDAAGRRTGRTTPSGAVSNWSYDAVGNRSGLATSGRFLSFTHDAAGRELSRRIGENLRLEQGFDSMGRLTRQELVGLDDSRVQSRTYTYRADGYLVGTTDQLSGTRHFDLDAVGRVTGVRAAGWTESYAYDAAGNQTRASWPTGMPGQEAIGPRSYVGTRIHRAGGIRYEHDDAGRIALRQKTRLSRKPDTWRYTWDAEDRLTSVVTPDGTRWRYLYDPLGRRIAKQRLSATGGLVAEQVNFTWDGNTLCEQTSLSAGDDEAITLTWDHDGLRPLTQTERKTTVDADTTQLEVDRRFYAIVTDLVGTPTELLDEQGEIAWRTRTTLWGCTAWNRGAVAYTPLRYPGQYHDPETGLHYNHFRHYDPETARYLTPDPLGLAPSPNPVTYVHNPHTWADPLGLTPCKEEEILPEGYTSSPALEKDPYHPDMVQKRRAENEELYAATPADRAAELGYRRRISPQKAPFHSHGQEVFFNGKNYITPDVDGHNVSDGWKMFNKKGQRVGTYDADLNYIKK</sequence>
<dbReference type="EMBL" id="CP075896">
    <property type="protein sequence ID" value="QWB23666.1"/>
    <property type="molecule type" value="Genomic_DNA"/>
</dbReference>
<feature type="compositionally biased region" description="Low complexity" evidence="2">
    <location>
        <begin position="173"/>
        <end position="185"/>
    </location>
</feature>
<dbReference type="Pfam" id="PF20148">
    <property type="entry name" value="DUF6531"/>
    <property type="match status" value="1"/>
</dbReference>
<dbReference type="InterPro" id="IPR022385">
    <property type="entry name" value="Rhs_assc_core"/>
</dbReference>
<feature type="compositionally biased region" description="Basic and acidic residues" evidence="2">
    <location>
        <begin position="1"/>
        <end position="18"/>
    </location>
</feature>
<evidence type="ECO:0000259" key="6">
    <source>
        <dbReference type="Pfam" id="PF21725"/>
    </source>
</evidence>
<dbReference type="Proteomes" id="UP000679629">
    <property type="component" value="Chromosome"/>
</dbReference>
<dbReference type="CDD" id="cd20685">
    <property type="entry name" value="CdiA-CT_Ecl_RNase-like"/>
    <property type="match status" value="1"/>
</dbReference>
<dbReference type="Pfam" id="PF15526">
    <property type="entry name" value="Ntox21"/>
    <property type="match status" value="1"/>
</dbReference>
<feature type="transmembrane region" description="Helical" evidence="3">
    <location>
        <begin position="250"/>
        <end position="280"/>
    </location>
</feature>
<dbReference type="Pfam" id="PF25023">
    <property type="entry name" value="TEN_YD-shell"/>
    <property type="match status" value="2"/>
</dbReference>